<comment type="caution">
    <text evidence="3">The sequence shown here is derived from an EMBL/GenBank/DDBJ whole genome shotgun (WGS) entry which is preliminary data.</text>
</comment>
<dbReference type="Proteomes" id="UP001208245">
    <property type="component" value="Unassembled WGS sequence"/>
</dbReference>
<dbReference type="Pfam" id="PF13087">
    <property type="entry name" value="AAA_12"/>
    <property type="match status" value="1"/>
</dbReference>
<dbReference type="InterPro" id="IPR045055">
    <property type="entry name" value="DNA2/NAM7-like"/>
</dbReference>
<keyword evidence="4" id="KW-1185">Reference proteome</keyword>
<reference evidence="3 4" key="1">
    <citation type="journal article" date="2020" name="Int. J. Syst. Evol. Microbiol.">
        <title>Ureaplasma miroungigenitalium sp. nov. isolated from northern elephant seals (Mirounga angustirostris) and Ureaplasma zalophigenitalium sp. nov. isolated from California sea lions (Zalophus californianus).</title>
        <authorList>
            <person name="Volokhov D.V."/>
            <person name="Gulland F.M."/>
            <person name="Gao Y."/>
            <person name="Chizhikov V.E."/>
        </authorList>
    </citation>
    <scope>NUCLEOTIDE SEQUENCE [LARGE SCALE GENOMIC DNA]</scope>
    <source>
        <strain evidence="3 4">ES3182-GEN</strain>
    </source>
</reference>
<dbReference type="SUPFAM" id="SSF52540">
    <property type="entry name" value="P-loop containing nucleoside triphosphate hydrolases"/>
    <property type="match status" value="2"/>
</dbReference>
<evidence type="ECO:0000259" key="2">
    <source>
        <dbReference type="Pfam" id="PF13087"/>
    </source>
</evidence>
<evidence type="ECO:0000313" key="4">
    <source>
        <dbReference type="Proteomes" id="UP001208245"/>
    </source>
</evidence>
<dbReference type="RefSeq" id="WP_263821575.1">
    <property type="nucleotide sequence ID" value="NZ_JAOXHL010000001.1"/>
</dbReference>
<proteinExistence type="predicted"/>
<feature type="domain" description="DNA2/NAM7 helicase helicase" evidence="1">
    <location>
        <begin position="321"/>
        <end position="384"/>
    </location>
</feature>
<sequence>MNNNQALQNKLFNLLSTDSRDQCIRTKIDKSHADLLTFFQLEDIKAFINNEISELEYKIFIDTQVLKKELSETFNVTEFNNVLKKYQLLLADVATKAKINALYDDFDEQQASMIEYIIKKVDGIISKLDAINHQAQIIYKQTGIWPLYIAYDYIIGNTIKPNAINAPINLLPVNLVKRANKLFLEHKKDMYTVNQKLLLFLKKDYNNSFVDFKEQANMLDDVKKLTNQNYITSYNSQNRFLNLSSTEIKEKFEQYFIYNAYVIGVFQPHGNAIKKDLEKLINDQVDVFAENYDDCQEVIADDYHLIRAQDPKPLAQLKKPLNLYQSYAIYSALVKNTLIYGPPGTGKSQVISNIIANVVLQQNNVLVVSEKKAALDVLIDRLYKLNNFTLYIDTDENKLFFYRKINDLLSSFGRFWLINDASTNKNNTPQIYSSMEARKIIKTNLLMQNLNRLVKNLYTNGFDRFKTKWLNLNTIEQELIKNEQVYAVLKQYVESKIAFESYFDSYIILNEWKQRRQLESGWCSLSELINKQKRWITLTKQHPEWLKRAQQQDASYQYERMQSFINDETNQAYFQNMTNYTLFEEYLRVFKQLIDLLQPADIAALLKQLAFYQEHFVALKPHIEKQKNKQNQLKILDYFLVNKSIGPKNFLFYRTTNHPDVLQTTWETFNLINENQWLITHDEAILTIFYELSLADNITSYDLWLWQVYLDIQTPILDELNHVPLENLQEPVFDFLKQINFDAQKCTQLYELQQFYFEQLNDYAGLLTLRINDWFGQYKKDLNEFCAHLDQQIHGAYWDYLNNWIKQLPNESKEQLKNMLSVAKLSRQPDIATFIKEYYPFLIKLFPVWIAKPNDVCDIFPLQKDLFDYGIFDEASQMFLENAYPVLHRTKIKIVAGDDKQLKPTNFFSSRNEDNADYAIDDVDVAESLLDRTKSALWTTYWLKNHYRSQCADLIAFSAHHLYEDELVFASYNHELYAGVEVINTLDGVYRENTNVIEAQKIIELLIAHHEQYLSILVITFNLKQSELIENLIATNYFSHDIYQKLLDDEIQVVNLENVQGNEADLVILGVTYAKDEGGALRNQFGPIIKANGMNRLNVAITRARVKMLVVKSFMASELTLNKSNENFMVFYHFLHFCDEQNERANSWTEIQVQPEYTFDNLFDQQMFTFLKTLISEDQIIMYQYEILGSHISFAIYNQTTRQFDLMVDYAMTNTLIEKENFETLYDKYQFLVDRKYNILAFSIFELIADLEGVYVQIKQKYDSLTTDI</sequence>
<dbReference type="InterPro" id="IPR047187">
    <property type="entry name" value="SF1_C_Upf1"/>
</dbReference>
<evidence type="ECO:0000259" key="1">
    <source>
        <dbReference type="Pfam" id="PF13086"/>
    </source>
</evidence>
<protein>
    <submittedName>
        <fullName evidence="3">AAA domain-containing protein</fullName>
    </submittedName>
</protein>
<dbReference type="InterPro" id="IPR041677">
    <property type="entry name" value="DNA2/NAM7_AAA_11"/>
</dbReference>
<dbReference type="InterPro" id="IPR025103">
    <property type="entry name" value="DUF4011"/>
</dbReference>
<dbReference type="CDD" id="cd18808">
    <property type="entry name" value="SF1_C_Upf1"/>
    <property type="match status" value="1"/>
</dbReference>
<organism evidence="3 4">
    <name type="scientific">Ureaplasma miroungigenitalium</name>
    <dbReference type="NCBI Taxonomy" id="1042321"/>
    <lineage>
        <taxon>Bacteria</taxon>
        <taxon>Bacillati</taxon>
        <taxon>Mycoplasmatota</taxon>
        <taxon>Mycoplasmoidales</taxon>
        <taxon>Mycoplasmoidaceae</taxon>
        <taxon>Ureaplasma</taxon>
    </lineage>
</organism>
<dbReference type="InterPro" id="IPR027417">
    <property type="entry name" value="P-loop_NTPase"/>
</dbReference>
<gene>
    <name evidence="3" type="ORF">OF376_00375</name>
</gene>
<accession>A0ABT3BLW3</accession>
<dbReference type="Pfam" id="PF13086">
    <property type="entry name" value="AAA_11"/>
    <property type="match status" value="1"/>
</dbReference>
<evidence type="ECO:0000313" key="3">
    <source>
        <dbReference type="EMBL" id="MCV3728245.1"/>
    </source>
</evidence>
<name>A0ABT3BLW3_9BACT</name>
<feature type="domain" description="DNA2/NAM7 helicase-like C-terminal" evidence="2">
    <location>
        <begin position="927"/>
        <end position="1111"/>
    </location>
</feature>
<dbReference type="Pfam" id="PF13195">
    <property type="entry name" value="DUF4011"/>
    <property type="match status" value="1"/>
</dbReference>
<dbReference type="InterPro" id="IPR041679">
    <property type="entry name" value="DNA2/NAM7-like_C"/>
</dbReference>
<dbReference type="Gene3D" id="3.40.50.300">
    <property type="entry name" value="P-loop containing nucleotide triphosphate hydrolases"/>
    <property type="match status" value="3"/>
</dbReference>
<dbReference type="EMBL" id="JAOXHL010000001">
    <property type="protein sequence ID" value="MCV3728245.1"/>
    <property type="molecule type" value="Genomic_DNA"/>
</dbReference>
<dbReference type="PANTHER" id="PTHR10887">
    <property type="entry name" value="DNA2/NAM7 HELICASE FAMILY"/>
    <property type="match status" value="1"/>
</dbReference>